<dbReference type="RefSeq" id="WP_386411148.1">
    <property type="nucleotide sequence ID" value="NZ_JBHSZO010000002.1"/>
</dbReference>
<evidence type="ECO:0000313" key="2">
    <source>
        <dbReference type="EMBL" id="MFC7216961.1"/>
    </source>
</evidence>
<accession>A0ABW2GBB6</accession>
<gene>
    <name evidence="2" type="ORF">ACFQLX_02055</name>
</gene>
<dbReference type="EMBL" id="JBHSZO010000002">
    <property type="protein sequence ID" value="MFC7216961.1"/>
    <property type="molecule type" value="Genomic_DNA"/>
</dbReference>
<protein>
    <submittedName>
        <fullName evidence="2">Uncharacterized protein</fullName>
    </submittedName>
</protein>
<sequence>MPTNPPVSVNPSVELATEELVALEAAVHTTRTARDELRASLPATPAEWLAEHHAAWQQAYLAYGAAVSRAQDALTAHAQQTGHPRHKVEAAVKAAATA</sequence>
<evidence type="ECO:0000313" key="3">
    <source>
        <dbReference type="Proteomes" id="UP001596413"/>
    </source>
</evidence>
<reference evidence="3" key="1">
    <citation type="journal article" date="2019" name="Int. J. Syst. Evol. Microbiol.">
        <title>The Global Catalogue of Microorganisms (GCM) 10K type strain sequencing project: providing services to taxonomists for standard genome sequencing and annotation.</title>
        <authorList>
            <consortium name="The Broad Institute Genomics Platform"/>
            <consortium name="The Broad Institute Genome Sequencing Center for Infectious Disease"/>
            <person name="Wu L."/>
            <person name="Ma J."/>
        </authorList>
    </citation>
    <scope>NUCLEOTIDE SEQUENCE [LARGE SCALE GENOMIC DNA]</scope>
    <source>
        <strain evidence="3">CGMCC 1.13681</strain>
    </source>
</reference>
<evidence type="ECO:0000256" key="1">
    <source>
        <dbReference type="SAM" id="MobiDB-lite"/>
    </source>
</evidence>
<proteinExistence type="predicted"/>
<keyword evidence="3" id="KW-1185">Reference proteome</keyword>
<feature type="region of interest" description="Disordered" evidence="1">
    <location>
        <begin position="75"/>
        <end position="98"/>
    </location>
</feature>
<name>A0ABW2GBB6_9ACTN</name>
<comment type="caution">
    <text evidence="2">The sequence shown here is derived from an EMBL/GenBank/DDBJ whole genome shotgun (WGS) entry which is preliminary data.</text>
</comment>
<dbReference type="Proteomes" id="UP001596413">
    <property type="component" value="Unassembled WGS sequence"/>
</dbReference>
<organism evidence="2 3">
    <name type="scientific">Streptomyces polyrhachis</name>
    <dbReference type="NCBI Taxonomy" id="1282885"/>
    <lineage>
        <taxon>Bacteria</taxon>
        <taxon>Bacillati</taxon>
        <taxon>Actinomycetota</taxon>
        <taxon>Actinomycetes</taxon>
        <taxon>Kitasatosporales</taxon>
        <taxon>Streptomycetaceae</taxon>
        <taxon>Streptomyces</taxon>
    </lineage>
</organism>